<keyword evidence="12" id="KW-1185">Reference proteome</keyword>
<evidence type="ECO:0000256" key="2">
    <source>
        <dbReference type="ARBA" id="ARBA00007110"/>
    </source>
</evidence>
<dbReference type="FunFam" id="3.40.50.10210:FF:000001">
    <property type="entry name" value="Nicotinate-nucleotide--dimethylbenzimidazole phosphoribosyltransferase"/>
    <property type="match status" value="1"/>
</dbReference>
<dbReference type="NCBIfam" id="NF000996">
    <property type="entry name" value="PRK00105.1"/>
    <property type="match status" value="1"/>
</dbReference>
<dbReference type="AlphaFoldDB" id="A0A841R7Q5"/>
<name>A0A841R7Q5_9SPIO</name>
<dbReference type="EC" id="2.4.2.21" evidence="3 10"/>
<reference evidence="11 12" key="1">
    <citation type="submission" date="2020-08" db="EMBL/GenBank/DDBJ databases">
        <title>Genomic Encyclopedia of Type Strains, Phase IV (KMG-IV): sequencing the most valuable type-strain genomes for metagenomic binning, comparative biology and taxonomic classification.</title>
        <authorList>
            <person name="Goeker M."/>
        </authorList>
    </citation>
    <scope>NUCLEOTIDE SEQUENCE [LARGE SCALE GENOMIC DNA]</scope>
    <source>
        <strain evidence="11 12">DSM 2461</strain>
    </source>
</reference>
<dbReference type="UniPathway" id="UPA00061">
    <property type="reaction ID" value="UER00516"/>
</dbReference>
<evidence type="ECO:0000313" key="11">
    <source>
        <dbReference type="EMBL" id="MBB6479070.1"/>
    </source>
</evidence>
<dbReference type="HAMAP" id="MF_00230">
    <property type="entry name" value="CobT"/>
    <property type="match status" value="1"/>
</dbReference>
<dbReference type="InterPro" id="IPR017846">
    <property type="entry name" value="Nict_dMeBzImd_PRibTrfase_bact"/>
</dbReference>
<keyword evidence="5 10" id="KW-0169">Cobalamin biosynthesis</keyword>
<dbReference type="Gene3D" id="3.40.50.10210">
    <property type="match status" value="1"/>
</dbReference>
<dbReference type="InterPro" id="IPR003200">
    <property type="entry name" value="Nict_dMeBzImd_PRibTrfase"/>
</dbReference>
<dbReference type="GO" id="GO:0008939">
    <property type="term" value="F:nicotinate-nucleotide-dimethylbenzimidazole phosphoribosyltransferase activity"/>
    <property type="evidence" value="ECO:0007669"/>
    <property type="project" value="UniProtKB-UniRule"/>
</dbReference>
<dbReference type="Gene3D" id="1.10.1610.10">
    <property type="match status" value="1"/>
</dbReference>
<dbReference type="CDD" id="cd02439">
    <property type="entry name" value="DMB-PRT_CobT"/>
    <property type="match status" value="1"/>
</dbReference>
<evidence type="ECO:0000256" key="3">
    <source>
        <dbReference type="ARBA" id="ARBA00011991"/>
    </source>
</evidence>
<sequence length="354" mass="37166">MDLLKKTLADIKPLDEKAMDKARERQYKLTKPPGSLGRLEDLSIIIAGIQRQALPEIKNKAIFTFAGDHHVVFEEDIASAPMEITAQQVLNFVSGGGAVNALANHSGARLVLIDMGVATPYDRPDSVKDKRVGKGASNISRGPAMTRLEAVKALEGGIESVLEEIGIGLDIIGVGEMGIGNTTPASAIYALYTGADPEEVTGPGAGIDDETIKRKIEVIRKALDVNKPDKTDPIDVLAKIGGFEIGGMAGAMLAAASKGIPVVVDGFISTAAALLADQLSPEISPYLILSHHSAERGYGHAAGFMKQKPLLDLGLRLGEGTGAALGISLCEAAVRALKEIRTFDQAGVTDVTEL</sequence>
<evidence type="ECO:0000256" key="1">
    <source>
        <dbReference type="ARBA" id="ARBA00005049"/>
    </source>
</evidence>
<comment type="function">
    <text evidence="10">Catalyzes the synthesis of alpha-ribazole-5'-phosphate from nicotinate mononucleotide (NAMN) and 5,6-dimethylbenzimidazole (DMB).</text>
</comment>
<gene>
    <name evidence="10" type="primary">cobT</name>
    <name evidence="11" type="ORF">HNR50_000703</name>
</gene>
<comment type="caution">
    <text evidence="11">The sequence shown here is derived from an EMBL/GenBank/DDBJ whole genome shotgun (WGS) entry which is preliminary data.</text>
</comment>
<keyword evidence="7 10" id="KW-0808">Transferase</keyword>
<proteinExistence type="inferred from homology"/>
<dbReference type="Pfam" id="PF02277">
    <property type="entry name" value="DBI_PRT"/>
    <property type="match status" value="1"/>
</dbReference>
<keyword evidence="6 10" id="KW-0328">Glycosyltransferase</keyword>
<accession>A0A841R7Q5</accession>
<feature type="active site" description="Proton acceptor" evidence="10">
    <location>
        <position position="319"/>
    </location>
</feature>
<evidence type="ECO:0000313" key="12">
    <source>
        <dbReference type="Proteomes" id="UP000587760"/>
    </source>
</evidence>
<comment type="pathway">
    <text evidence="1 10">Nucleoside biosynthesis; alpha-ribazole biosynthesis; alpha-ribazole from 5,6-dimethylbenzimidazole: step 1/2.</text>
</comment>
<dbReference type="SUPFAM" id="SSF52733">
    <property type="entry name" value="Nicotinate mononucleotide:5,6-dimethylbenzimidazole phosphoribosyltransferase (CobT)"/>
    <property type="match status" value="1"/>
</dbReference>
<evidence type="ECO:0000256" key="5">
    <source>
        <dbReference type="ARBA" id="ARBA00022573"/>
    </source>
</evidence>
<dbReference type="InterPro" id="IPR023195">
    <property type="entry name" value="Nict_dMeBzImd_PRibTrfase_N"/>
</dbReference>
<dbReference type="Proteomes" id="UP000587760">
    <property type="component" value="Unassembled WGS sequence"/>
</dbReference>
<dbReference type="EMBL" id="JACHGJ010000001">
    <property type="protein sequence ID" value="MBB6479070.1"/>
    <property type="molecule type" value="Genomic_DNA"/>
</dbReference>
<dbReference type="PANTHER" id="PTHR43463">
    <property type="entry name" value="NICOTINATE-NUCLEOTIDE--DIMETHYLBENZIMIDAZOLE PHOSPHORIBOSYLTRANSFERASE"/>
    <property type="match status" value="1"/>
</dbReference>
<dbReference type="GO" id="GO:0009236">
    <property type="term" value="P:cobalamin biosynthetic process"/>
    <property type="evidence" value="ECO:0007669"/>
    <property type="project" value="UniProtKB-UniRule"/>
</dbReference>
<comment type="catalytic activity">
    <reaction evidence="9 10">
        <text>5,6-dimethylbenzimidazole + nicotinate beta-D-ribonucleotide = alpha-ribazole 5'-phosphate + nicotinate + H(+)</text>
        <dbReference type="Rhea" id="RHEA:11196"/>
        <dbReference type="ChEBI" id="CHEBI:15378"/>
        <dbReference type="ChEBI" id="CHEBI:15890"/>
        <dbReference type="ChEBI" id="CHEBI:32544"/>
        <dbReference type="ChEBI" id="CHEBI:57502"/>
        <dbReference type="ChEBI" id="CHEBI:57918"/>
        <dbReference type="EC" id="2.4.2.21"/>
    </reaction>
</comment>
<dbReference type="NCBIfam" id="TIGR03160">
    <property type="entry name" value="cobT_DBIPRT"/>
    <property type="match status" value="1"/>
</dbReference>
<dbReference type="InterPro" id="IPR036087">
    <property type="entry name" value="Nict_dMeBzImd_PRibTrfase_sf"/>
</dbReference>
<dbReference type="PANTHER" id="PTHR43463:SF1">
    <property type="entry name" value="NICOTINATE-NUCLEOTIDE--DIMETHYLBENZIMIDAZOLE PHOSPHORIBOSYLTRANSFERASE"/>
    <property type="match status" value="1"/>
</dbReference>
<evidence type="ECO:0000256" key="8">
    <source>
        <dbReference type="ARBA" id="ARBA00030686"/>
    </source>
</evidence>
<evidence type="ECO:0000256" key="6">
    <source>
        <dbReference type="ARBA" id="ARBA00022676"/>
    </source>
</evidence>
<evidence type="ECO:0000256" key="10">
    <source>
        <dbReference type="HAMAP-Rule" id="MF_00230"/>
    </source>
</evidence>
<evidence type="ECO:0000256" key="4">
    <source>
        <dbReference type="ARBA" id="ARBA00015486"/>
    </source>
</evidence>
<protein>
    <recommendedName>
        <fullName evidence="4 10">Nicotinate-nucleotide--dimethylbenzimidazole phosphoribosyltransferase</fullName>
        <shortName evidence="10">NN:DBI PRT</shortName>
        <ecNumber evidence="3 10">2.4.2.21</ecNumber>
    </recommendedName>
    <alternativeName>
        <fullName evidence="8 10">N(1)-alpha-phosphoribosyltransferase</fullName>
    </alternativeName>
</protein>
<evidence type="ECO:0000256" key="9">
    <source>
        <dbReference type="ARBA" id="ARBA00047340"/>
    </source>
</evidence>
<organism evidence="11 12">
    <name type="scientific">Spirochaeta isovalerica</name>
    <dbReference type="NCBI Taxonomy" id="150"/>
    <lineage>
        <taxon>Bacteria</taxon>
        <taxon>Pseudomonadati</taxon>
        <taxon>Spirochaetota</taxon>
        <taxon>Spirochaetia</taxon>
        <taxon>Spirochaetales</taxon>
        <taxon>Spirochaetaceae</taxon>
        <taxon>Spirochaeta</taxon>
    </lineage>
</organism>
<evidence type="ECO:0000256" key="7">
    <source>
        <dbReference type="ARBA" id="ARBA00022679"/>
    </source>
</evidence>
<dbReference type="RefSeq" id="WP_184743832.1">
    <property type="nucleotide sequence ID" value="NZ_JACHGJ010000001.1"/>
</dbReference>
<comment type="similarity">
    <text evidence="2 10">Belongs to the CobT family.</text>
</comment>